<proteinExistence type="predicted"/>
<accession>A0A4R8N005</accession>
<feature type="transmembrane region" description="Helical" evidence="1">
    <location>
        <begin position="21"/>
        <end position="39"/>
    </location>
</feature>
<evidence type="ECO:0000256" key="1">
    <source>
        <dbReference type="SAM" id="Phobius"/>
    </source>
</evidence>
<dbReference type="Proteomes" id="UP000294684">
    <property type="component" value="Unassembled WGS sequence"/>
</dbReference>
<keyword evidence="1" id="KW-1133">Transmembrane helix</keyword>
<organism evidence="2 3">
    <name type="scientific">Leptospira meyeri</name>
    <dbReference type="NCBI Taxonomy" id="29508"/>
    <lineage>
        <taxon>Bacteria</taxon>
        <taxon>Pseudomonadati</taxon>
        <taxon>Spirochaetota</taxon>
        <taxon>Spirochaetia</taxon>
        <taxon>Leptospirales</taxon>
        <taxon>Leptospiraceae</taxon>
        <taxon>Leptospira</taxon>
    </lineage>
</organism>
<dbReference type="AlphaFoldDB" id="A0A4R8N005"/>
<dbReference type="NCBIfam" id="NF047693">
    <property type="entry name" value="LIC11113_fam"/>
    <property type="match status" value="1"/>
</dbReference>
<name>A0A4R8N005_LEPME</name>
<keyword evidence="3" id="KW-1185">Reference proteome</keyword>
<evidence type="ECO:0000313" key="2">
    <source>
        <dbReference type="EMBL" id="TDY73497.1"/>
    </source>
</evidence>
<keyword evidence="1" id="KW-0812">Transmembrane</keyword>
<protein>
    <submittedName>
        <fullName evidence="2">Uncharacterized protein</fullName>
    </submittedName>
</protein>
<evidence type="ECO:0000313" key="3">
    <source>
        <dbReference type="Proteomes" id="UP000294684"/>
    </source>
</evidence>
<comment type="caution">
    <text evidence="2">The sequence shown here is derived from an EMBL/GenBank/DDBJ whole genome shotgun (WGS) entry which is preliminary data.</text>
</comment>
<keyword evidence="1" id="KW-0472">Membrane</keyword>
<gene>
    <name evidence="2" type="ORF">CLV96_2530</name>
</gene>
<reference evidence="2 3" key="1">
    <citation type="submission" date="2019-03" db="EMBL/GenBank/DDBJ databases">
        <title>Genomic Encyclopedia of Archaeal and Bacterial Type Strains, Phase II (KMG-II): from individual species to whole genera.</title>
        <authorList>
            <person name="Goeker M."/>
        </authorList>
    </citation>
    <scope>NUCLEOTIDE SEQUENCE [LARGE SCALE GENOMIC DNA]</scope>
    <source>
        <strain evidence="2 3">DSM 21537</strain>
    </source>
</reference>
<sequence length="307" mass="35637">MILLGEPADNLYNRYFMIRQMHIYFGLILFLLATGVVFADRTKIYPSLHSLKNEVESWKEKKPSAQIKKQIRTHQNFLMEDETCHIEPASHISSVTYFRFSCQTGSEPLLIQFRSNQKRKIEVGKGKFQLRAIHHIGKKQYLEIETGLVLSETKTQSRLNVDDTELDYPSKKQVSSVLENKPTINSNKPIQNPNLFYFKSVSQNPKRRKEVPSDIEVFFDTSCPLEFIEKDQSFYWDQTVSFVFRITCIRDSAYSLIRVPSTASGDLVASNTIWKDPKPGDRVLGTAVLKKITETQTFWEKIVLYYE</sequence>
<dbReference type="EMBL" id="SORO01000001">
    <property type="protein sequence ID" value="TDY73497.1"/>
    <property type="molecule type" value="Genomic_DNA"/>
</dbReference>
<dbReference type="STRING" id="1193051.LEP1GSC017_1472"/>